<dbReference type="InterPro" id="IPR041489">
    <property type="entry name" value="PDZ_6"/>
</dbReference>
<evidence type="ECO:0000256" key="4">
    <source>
        <dbReference type="ARBA" id="ARBA00022670"/>
    </source>
</evidence>
<feature type="transmembrane region" description="Helical" evidence="11">
    <location>
        <begin position="20"/>
        <end position="37"/>
    </location>
</feature>
<dbReference type="CDD" id="cd23081">
    <property type="entry name" value="cpPDZ_EcRseP-like"/>
    <property type="match status" value="2"/>
</dbReference>
<dbReference type="InterPro" id="IPR001478">
    <property type="entry name" value="PDZ"/>
</dbReference>
<protein>
    <recommendedName>
        <fullName evidence="11">Zinc metalloprotease</fullName>
        <ecNumber evidence="11">3.4.24.-</ecNumber>
    </recommendedName>
</protein>
<evidence type="ECO:0000256" key="10">
    <source>
        <dbReference type="ARBA" id="ARBA00023136"/>
    </source>
</evidence>
<dbReference type="NCBIfam" id="TIGR00054">
    <property type="entry name" value="RIP metalloprotease RseP"/>
    <property type="match status" value="1"/>
</dbReference>
<dbReference type="Pfam" id="PF02163">
    <property type="entry name" value="Peptidase_M50"/>
    <property type="match status" value="1"/>
</dbReference>
<reference evidence="13 14" key="1">
    <citation type="submission" date="2017-10" db="EMBL/GenBank/DDBJ databases">
        <title>Novel microbial diversity and functional potential in the marine mammal oral microbiome.</title>
        <authorList>
            <person name="Dudek N.K."/>
            <person name="Sun C.L."/>
            <person name="Burstein D."/>
            <person name="Kantor R.S."/>
            <person name="Aliaga Goltsman D.S."/>
            <person name="Bik E.M."/>
            <person name="Thomas B.C."/>
            <person name="Banfield J.F."/>
            <person name="Relman D.A."/>
        </authorList>
    </citation>
    <scope>NUCLEOTIDE SEQUENCE [LARGE SCALE GENOMIC DNA]</scope>
    <source>
        <strain evidence="13">DOLZORAL124_49_17</strain>
    </source>
</reference>
<feature type="transmembrane region" description="Helical" evidence="11">
    <location>
        <begin position="423"/>
        <end position="441"/>
    </location>
</feature>
<evidence type="ECO:0000313" key="14">
    <source>
        <dbReference type="Proteomes" id="UP000229740"/>
    </source>
</evidence>
<proteinExistence type="inferred from homology"/>
<dbReference type="PROSITE" id="PS50106">
    <property type="entry name" value="PDZ"/>
    <property type="match status" value="1"/>
</dbReference>
<keyword evidence="10 11" id="KW-0472">Membrane</keyword>
<dbReference type="AlphaFoldDB" id="A0A2G6E1R5"/>
<evidence type="ECO:0000256" key="11">
    <source>
        <dbReference type="RuleBase" id="RU362031"/>
    </source>
</evidence>
<evidence type="ECO:0000256" key="5">
    <source>
        <dbReference type="ARBA" id="ARBA00022692"/>
    </source>
</evidence>
<comment type="subcellular location">
    <subcellularLocation>
        <location evidence="2">Membrane</location>
        <topology evidence="2">Multi-pass membrane protein</topology>
    </subcellularLocation>
</comment>
<evidence type="ECO:0000256" key="3">
    <source>
        <dbReference type="ARBA" id="ARBA00007931"/>
    </source>
</evidence>
<evidence type="ECO:0000259" key="12">
    <source>
        <dbReference type="PROSITE" id="PS50106"/>
    </source>
</evidence>
<gene>
    <name evidence="13" type="primary">rseP</name>
    <name evidence="13" type="ORF">CSB45_13585</name>
</gene>
<dbReference type="Proteomes" id="UP000229740">
    <property type="component" value="Unassembled WGS sequence"/>
</dbReference>
<keyword evidence="5 11" id="KW-0812">Transmembrane</keyword>
<evidence type="ECO:0000313" key="13">
    <source>
        <dbReference type="EMBL" id="PID55980.1"/>
    </source>
</evidence>
<feature type="domain" description="PDZ" evidence="12">
    <location>
        <begin position="196"/>
        <end position="298"/>
    </location>
</feature>
<dbReference type="EC" id="3.4.24.-" evidence="11"/>
<feature type="transmembrane region" description="Helical" evidence="11">
    <location>
        <begin position="113"/>
        <end position="136"/>
    </location>
</feature>
<comment type="caution">
    <text evidence="13">The sequence shown here is derived from an EMBL/GenBank/DDBJ whole genome shotgun (WGS) entry which is preliminary data.</text>
</comment>
<dbReference type="EMBL" id="PDPS01000040">
    <property type="protein sequence ID" value="PID55980.1"/>
    <property type="molecule type" value="Genomic_DNA"/>
</dbReference>
<evidence type="ECO:0000256" key="7">
    <source>
        <dbReference type="ARBA" id="ARBA00022833"/>
    </source>
</evidence>
<feature type="transmembrane region" description="Helical" evidence="11">
    <location>
        <begin position="379"/>
        <end position="411"/>
    </location>
</feature>
<dbReference type="Gene3D" id="2.30.42.10">
    <property type="match status" value="2"/>
</dbReference>
<comment type="cofactor">
    <cofactor evidence="1 11">
        <name>Zn(2+)</name>
        <dbReference type="ChEBI" id="CHEBI:29105"/>
    </cofactor>
</comment>
<evidence type="ECO:0000256" key="8">
    <source>
        <dbReference type="ARBA" id="ARBA00022989"/>
    </source>
</evidence>
<evidence type="ECO:0000256" key="1">
    <source>
        <dbReference type="ARBA" id="ARBA00001947"/>
    </source>
</evidence>
<sequence>MNSLPQCRLFTQICEGEASLFTIITFLFVLSILVFVHEFGHFIAAKKAGVRVETFSIGMGPKLLKKVVGETEYCLSAIPLGGYVKMKGENPDEESTGDADELMAKSIPARFSIFFAGPFMNALLAVVLLSLVYFIGIEEPRYLYDPPIIGWIEDESPADKMGLLPGDLILSVGGVKVPVWEQTLVMIGAAGDKLTEIEFEREGERRTIDIKPELIREIGAGYIGIHPRIEAVVGKLTPGMPAEKAGIQPGDKIIRIDDTPIIHWDQMVQFIQTLSEQEIEVDVLRRDKEITMSLSPQSQGDRLLIGIQLQQQMVLRKYGCVESVVKGTKRCWELTTMTFDLLRRLLTRQASAKSIGGPIMIAQMSGAVAKQGLSELLSFMALISLSLGIFNLLPIPVLDGGHIFLLFVEFINRKPLSMKKRELAQKIGLFILIPLFLFVFYNDIVRLVGSW</sequence>
<dbReference type="Pfam" id="PF17820">
    <property type="entry name" value="PDZ_6"/>
    <property type="match status" value="2"/>
</dbReference>
<dbReference type="SUPFAM" id="SSF50156">
    <property type="entry name" value="PDZ domain-like"/>
    <property type="match status" value="2"/>
</dbReference>
<evidence type="ECO:0000256" key="9">
    <source>
        <dbReference type="ARBA" id="ARBA00023049"/>
    </source>
</evidence>
<dbReference type="GO" id="GO:0006508">
    <property type="term" value="P:proteolysis"/>
    <property type="evidence" value="ECO:0007669"/>
    <property type="project" value="UniProtKB-KW"/>
</dbReference>
<keyword evidence="11" id="KW-0479">Metal-binding</keyword>
<name>A0A2G6E1R5_9BACT</name>
<keyword evidence="6 11" id="KW-0378">Hydrolase</keyword>
<evidence type="ECO:0000256" key="2">
    <source>
        <dbReference type="ARBA" id="ARBA00004141"/>
    </source>
</evidence>
<dbReference type="InterPro" id="IPR036034">
    <property type="entry name" value="PDZ_sf"/>
</dbReference>
<dbReference type="GO" id="GO:0046872">
    <property type="term" value="F:metal ion binding"/>
    <property type="evidence" value="ECO:0007669"/>
    <property type="project" value="UniProtKB-KW"/>
</dbReference>
<keyword evidence="8 11" id="KW-1133">Transmembrane helix</keyword>
<dbReference type="SMART" id="SM00228">
    <property type="entry name" value="PDZ"/>
    <property type="match status" value="2"/>
</dbReference>
<organism evidence="13 14">
    <name type="scientific">candidate division KSB3 bacterium</name>
    <dbReference type="NCBI Taxonomy" id="2044937"/>
    <lineage>
        <taxon>Bacteria</taxon>
        <taxon>candidate division KSB3</taxon>
    </lineage>
</organism>
<keyword evidence="9 11" id="KW-0482">Metalloprotease</keyword>
<accession>A0A2G6E1R5</accession>
<dbReference type="GO" id="GO:0004222">
    <property type="term" value="F:metalloendopeptidase activity"/>
    <property type="evidence" value="ECO:0007669"/>
    <property type="project" value="InterPro"/>
</dbReference>
<dbReference type="CDD" id="cd06163">
    <property type="entry name" value="S2P-M50_PDZ_RseP-like"/>
    <property type="match status" value="2"/>
</dbReference>
<dbReference type="InterPro" id="IPR008915">
    <property type="entry name" value="Peptidase_M50"/>
</dbReference>
<dbReference type="InterPro" id="IPR004387">
    <property type="entry name" value="Pept_M50_Zn"/>
</dbReference>
<comment type="similarity">
    <text evidence="3 11">Belongs to the peptidase M50B family.</text>
</comment>
<dbReference type="PANTHER" id="PTHR42837">
    <property type="entry name" value="REGULATOR OF SIGMA-E PROTEASE RSEP"/>
    <property type="match status" value="1"/>
</dbReference>
<keyword evidence="4 13" id="KW-0645">Protease</keyword>
<dbReference type="GO" id="GO:0016020">
    <property type="term" value="C:membrane"/>
    <property type="evidence" value="ECO:0007669"/>
    <property type="project" value="UniProtKB-SubCell"/>
</dbReference>
<keyword evidence="7 11" id="KW-0862">Zinc</keyword>
<evidence type="ECO:0000256" key="6">
    <source>
        <dbReference type="ARBA" id="ARBA00022801"/>
    </source>
</evidence>
<dbReference type="PANTHER" id="PTHR42837:SF2">
    <property type="entry name" value="MEMBRANE METALLOPROTEASE ARASP2, CHLOROPLASTIC-RELATED"/>
    <property type="match status" value="1"/>
</dbReference>